<protein>
    <recommendedName>
        <fullName evidence="4">Ribosomal protein S7</fullName>
    </recommendedName>
</protein>
<name>A0ABQ9HKT2_9NEOP</name>
<keyword evidence="3" id="KW-1185">Reference proteome</keyword>
<accession>A0ABQ9HKT2</accession>
<reference evidence="2 3" key="1">
    <citation type="submission" date="2023-02" db="EMBL/GenBank/DDBJ databases">
        <title>LHISI_Scaffold_Assembly.</title>
        <authorList>
            <person name="Stuart O.P."/>
            <person name="Cleave R."/>
            <person name="Magrath M.J.L."/>
            <person name="Mikheyev A.S."/>
        </authorList>
    </citation>
    <scope>NUCLEOTIDE SEQUENCE [LARGE SCALE GENOMIC DNA]</scope>
    <source>
        <strain evidence="2">Daus_M_001</strain>
        <tissue evidence="2">Leg muscle</tissue>
    </source>
</reference>
<sequence>MPKTKTYFKVKHNYMITWKNWKKCAIKFNPTKSVFIVLHRGRDNDTKLHLNNEKMPVKRTINYLGQHFTNAADTAMGKFLQAFPLFKSSKLATETKGMLYRAAIRSAMIYGSEVWGTGAKTHLRKLRATQNKILRNILHETRYTSTEAVQQRIATTSIREEMKTANKSSMNQSRITKPTSLGAAEL</sequence>
<gene>
    <name evidence="2" type="ORF">PR048_010981</name>
</gene>
<dbReference type="Proteomes" id="UP001159363">
    <property type="component" value="Chromosome X"/>
</dbReference>
<comment type="caution">
    <text evidence="2">The sequence shown here is derived from an EMBL/GenBank/DDBJ whole genome shotgun (WGS) entry which is preliminary data.</text>
</comment>
<feature type="region of interest" description="Disordered" evidence="1">
    <location>
        <begin position="163"/>
        <end position="186"/>
    </location>
</feature>
<evidence type="ECO:0000313" key="2">
    <source>
        <dbReference type="EMBL" id="KAJ8884785.1"/>
    </source>
</evidence>
<evidence type="ECO:0000313" key="3">
    <source>
        <dbReference type="Proteomes" id="UP001159363"/>
    </source>
</evidence>
<organism evidence="2 3">
    <name type="scientific">Dryococelus australis</name>
    <dbReference type="NCBI Taxonomy" id="614101"/>
    <lineage>
        <taxon>Eukaryota</taxon>
        <taxon>Metazoa</taxon>
        <taxon>Ecdysozoa</taxon>
        <taxon>Arthropoda</taxon>
        <taxon>Hexapoda</taxon>
        <taxon>Insecta</taxon>
        <taxon>Pterygota</taxon>
        <taxon>Neoptera</taxon>
        <taxon>Polyneoptera</taxon>
        <taxon>Phasmatodea</taxon>
        <taxon>Verophasmatodea</taxon>
        <taxon>Anareolatae</taxon>
        <taxon>Phasmatidae</taxon>
        <taxon>Eurycanthinae</taxon>
        <taxon>Dryococelus</taxon>
    </lineage>
</organism>
<evidence type="ECO:0000256" key="1">
    <source>
        <dbReference type="SAM" id="MobiDB-lite"/>
    </source>
</evidence>
<evidence type="ECO:0008006" key="4">
    <source>
        <dbReference type="Google" id="ProtNLM"/>
    </source>
</evidence>
<proteinExistence type="predicted"/>
<feature type="compositionally biased region" description="Polar residues" evidence="1">
    <location>
        <begin position="165"/>
        <end position="179"/>
    </location>
</feature>
<dbReference type="EMBL" id="JARBHB010000004">
    <property type="protein sequence ID" value="KAJ8884785.1"/>
    <property type="molecule type" value="Genomic_DNA"/>
</dbReference>